<dbReference type="SUPFAM" id="SSF49354">
    <property type="entry name" value="PapD-like"/>
    <property type="match status" value="1"/>
</dbReference>
<comment type="caution">
    <text evidence="6">The sequence shown here is derived from an EMBL/GenBank/DDBJ whole genome shotgun (WGS) entry which is preliminary data.</text>
</comment>
<evidence type="ECO:0000313" key="6">
    <source>
        <dbReference type="EMBL" id="GMH09291.1"/>
    </source>
</evidence>
<keyword evidence="4" id="KW-0812">Transmembrane</keyword>
<dbReference type="Proteomes" id="UP001279734">
    <property type="component" value="Unassembled WGS sequence"/>
</dbReference>
<dbReference type="InterPro" id="IPR000535">
    <property type="entry name" value="MSP_dom"/>
</dbReference>
<protein>
    <recommendedName>
        <fullName evidence="5">MSP domain-containing protein</fullName>
    </recommendedName>
</protein>
<comment type="similarity">
    <text evidence="1">Belongs to the VAMP-associated protein (VAP) (TC 9.B.17) family.</text>
</comment>
<evidence type="ECO:0000256" key="2">
    <source>
        <dbReference type="SAM" id="Coils"/>
    </source>
</evidence>
<dbReference type="InterPro" id="IPR016763">
    <property type="entry name" value="VAP"/>
</dbReference>
<feature type="transmembrane region" description="Helical" evidence="4">
    <location>
        <begin position="190"/>
        <end position="209"/>
    </location>
</feature>
<dbReference type="PROSITE" id="PS50202">
    <property type="entry name" value="MSP"/>
    <property type="match status" value="1"/>
</dbReference>
<evidence type="ECO:0000256" key="3">
    <source>
        <dbReference type="SAM" id="MobiDB-lite"/>
    </source>
</evidence>
<dbReference type="InterPro" id="IPR008962">
    <property type="entry name" value="PapD-like_sf"/>
</dbReference>
<feature type="coiled-coil region" evidence="2">
    <location>
        <begin position="154"/>
        <end position="184"/>
    </location>
</feature>
<evidence type="ECO:0000256" key="4">
    <source>
        <dbReference type="SAM" id="Phobius"/>
    </source>
</evidence>
<organism evidence="6 7">
    <name type="scientific">Nepenthes gracilis</name>
    <name type="common">Slender pitcher plant</name>
    <dbReference type="NCBI Taxonomy" id="150966"/>
    <lineage>
        <taxon>Eukaryota</taxon>
        <taxon>Viridiplantae</taxon>
        <taxon>Streptophyta</taxon>
        <taxon>Embryophyta</taxon>
        <taxon>Tracheophyta</taxon>
        <taxon>Spermatophyta</taxon>
        <taxon>Magnoliopsida</taxon>
        <taxon>eudicotyledons</taxon>
        <taxon>Gunneridae</taxon>
        <taxon>Pentapetalae</taxon>
        <taxon>Caryophyllales</taxon>
        <taxon>Nepenthaceae</taxon>
        <taxon>Nepenthes</taxon>
    </lineage>
</organism>
<proteinExistence type="inferred from homology"/>
<sequence>MSDNKPLIYVEPEELKFQFELEKPSYCDLKVSNNTKHHVAFKVKTTSPKKYFVRPNTGVIHPWDSCVIRVTHQAQREYPQDMQCKDKFLLQSTIVSPNRDVDDLPPDTFNKDGGRAVEEFKLSVVYISPKSSKGNTDDEALKGSKSSPDNNQVLQNLKEERDAAVQQTQQLQQELETLKRHRQRRSSPGFSLKSALFMALVGIIFGFLMKLCFSSPSSESVSKLHGASSSRSKLGNYSTNYAINARCFTCLLLDIGLARTDEIAWSCTLFLASLEFVESLCSIPNSSLFPYGNCFVARSPVALVAFREFIAMLLPELGLEYEE</sequence>
<dbReference type="GO" id="GO:0090158">
    <property type="term" value="P:endoplasmic reticulum membrane organization"/>
    <property type="evidence" value="ECO:0007669"/>
    <property type="project" value="TreeGrafter"/>
</dbReference>
<keyword evidence="2" id="KW-0175">Coiled coil</keyword>
<dbReference type="EMBL" id="BSYO01000009">
    <property type="protein sequence ID" value="GMH09291.1"/>
    <property type="molecule type" value="Genomic_DNA"/>
</dbReference>
<keyword evidence="4" id="KW-0472">Membrane</keyword>
<dbReference type="Gene3D" id="2.60.40.10">
    <property type="entry name" value="Immunoglobulins"/>
    <property type="match status" value="1"/>
</dbReference>
<dbReference type="FunFam" id="2.60.40.10:FF:000813">
    <property type="entry name" value="Vesicle-associated protein 1-1"/>
    <property type="match status" value="1"/>
</dbReference>
<evidence type="ECO:0000256" key="1">
    <source>
        <dbReference type="ARBA" id="ARBA00008932"/>
    </source>
</evidence>
<dbReference type="AlphaFoldDB" id="A0AAD3SEI3"/>
<dbReference type="GO" id="GO:0005789">
    <property type="term" value="C:endoplasmic reticulum membrane"/>
    <property type="evidence" value="ECO:0007669"/>
    <property type="project" value="InterPro"/>
</dbReference>
<reference evidence="6" key="1">
    <citation type="submission" date="2023-05" db="EMBL/GenBank/DDBJ databases">
        <title>Nepenthes gracilis genome sequencing.</title>
        <authorList>
            <person name="Fukushima K."/>
        </authorList>
    </citation>
    <scope>NUCLEOTIDE SEQUENCE</scope>
    <source>
        <strain evidence="6">SING2019-196</strain>
    </source>
</reference>
<dbReference type="Pfam" id="PF00635">
    <property type="entry name" value="Motile_Sperm"/>
    <property type="match status" value="1"/>
</dbReference>
<name>A0AAD3SEI3_NEPGR</name>
<feature type="domain" description="MSP" evidence="5">
    <location>
        <begin position="7"/>
        <end position="127"/>
    </location>
</feature>
<dbReference type="GO" id="GO:0005886">
    <property type="term" value="C:plasma membrane"/>
    <property type="evidence" value="ECO:0007669"/>
    <property type="project" value="TreeGrafter"/>
</dbReference>
<accession>A0AAD3SEI3</accession>
<keyword evidence="7" id="KW-1185">Reference proteome</keyword>
<evidence type="ECO:0000259" key="5">
    <source>
        <dbReference type="PROSITE" id="PS50202"/>
    </source>
</evidence>
<keyword evidence="4" id="KW-1133">Transmembrane helix</keyword>
<dbReference type="PANTHER" id="PTHR10809">
    <property type="entry name" value="VESICLE-ASSOCIATED MEMBRANE PROTEIN-ASSOCIATED PROTEIN"/>
    <property type="match status" value="1"/>
</dbReference>
<dbReference type="PANTHER" id="PTHR10809:SF42">
    <property type="entry name" value="VESICLE-ASSOCIATED PROTEIN 2-1"/>
    <property type="match status" value="1"/>
</dbReference>
<gene>
    <name evidence="6" type="ORF">Nepgr_011132</name>
</gene>
<evidence type="ECO:0000313" key="7">
    <source>
        <dbReference type="Proteomes" id="UP001279734"/>
    </source>
</evidence>
<dbReference type="InterPro" id="IPR013783">
    <property type="entry name" value="Ig-like_fold"/>
</dbReference>
<feature type="region of interest" description="Disordered" evidence="3">
    <location>
        <begin position="131"/>
        <end position="151"/>
    </location>
</feature>
<dbReference type="GO" id="GO:0061817">
    <property type="term" value="P:endoplasmic reticulum-plasma membrane tethering"/>
    <property type="evidence" value="ECO:0007669"/>
    <property type="project" value="TreeGrafter"/>
</dbReference>